<dbReference type="InterPro" id="IPR029069">
    <property type="entry name" value="HotDog_dom_sf"/>
</dbReference>
<dbReference type="Proteomes" id="UP001356170">
    <property type="component" value="Unassembled WGS sequence"/>
</dbReference>
<dbReference type="PANTHER" id="PTHR31793">
    <property type="entry name" value="4-HYDROXYBENZOYL-COA THIOESTERASE FAMILY MEMBER"/>
    <property type="match status" value="1"/>
</dbReference>
<reference evidence="1 2" key="1">
    <citation type="submission" date="2024-01" db="EMBL/GenBank/DDBJ databases">
        <title>Novel species of the genus Luteimonas isolated from rivers.</title>
        <authorList>
            <person name="Lu H."/>
        </authorList>
    </citation>
    <scope>NUCLEOTIDE SEQUENCE [LARGE SCALE GENOMIC DNA]</scope>
    <source>
        <strain evidence="1 2">FXH3W</strain>
    </source>
</reference>
<protein>
    <submittedName>
        <fullName evidence="1">Thioesterase family protein</fullName>
        <ecNumber evidence="1">3.1.2.-</ecNumber>
    </submittedName>
</protein>
<gene>
    <name evidence="1" type="ORF">V3390_08590</name>
</gene>
<dbReference type="Gene3D" id="3.10.129.10">
    <property type="entry name" value="Hotdog Thioesterase"/>
    <property type="match status" value="1"/>
</dbReference>
<accession>A0ABU7V0H3</accession>
<dbReference type="EMBL" id="JAZHBO010000002">
    <property type="protein sequence ID" value="MEF2156279.1"/>
    <property type="molecule type" value="Genomic_DNA"/>
</dbReference>
<comment type="caution">
    <text evidence="1">The sequence shown here is derived from an EMBL/GenBank/DDBJ whole genome shotgun (WGS) entry which is preliminary data.</text>
</comment>
<dbReference type="CDD" id="cd00586">
    <property type="entry name" value="4HBT"/>
    <property type="match status" value="1"/>
</dbReference>
<evidence type="ECO:0000313" key="2">
    <source>
        <dbReference type="Proteomes" id="UP001356170"/>
    </source>
</evidence>
<dbReference type="EC" id="3.1.2.-" evidence="1"/>
<dbReference type="GO" id="GO:0016787">
    <property type="term" value="F:hydrolase activity"/>
    <property type="evidence" value="ECO:0007669"/>
    <property type="project" value="UniProtKB-KW"/>
</dbReference>
<organism evidence="1 2">
    <name type="scientific">Aquilutibacter rugosus</name>
    <dbReference type="NCBI Taxonomy" id="3115820"/>
    <lineage>
        <taxon>Bacteria</taxon>
        <taxon>Pseudomonadati</taxon>
        <taxon>Pseudomonadota</taxon>
        <taxon>Gammaproteobacteria</taxon>
        <taxon>Lysobacterales</taxon>
        <taxon>Lysobacteraceae</taxon>
        <taxon>Aquilutibacter</taxon>
    </lineage>
</organism>
<keyword evidence="2" id="KW-1185">Reference proteome</keyword>
<keyword evidence="1" id="KW-0378">Hydrolase</keyword>
<dbReference type="InterPro" id="IPR050563">
    <property type="entry name" value="4-hydroxybenzoyl-CoA_TE"/>
</dbReference>
<dbReference type="SUPFAM" id="SSF54637">
    <property type="entry name" value="Thioesterase/thiol ester dehydrase-isomerase"/>
    <property type="match status" value="1"/>
</dbReference>
<dbReference type="PANTHER" id="PTHR31793:SF24">
    <property type="entry name" value="LONG-CHAIN ACYL-COA THIOESTERASE FADM"/>
    <property type="match status" value="1"/>
</dbReference>
<name>A0ABU7V0H3_9GAMM</name>
<dbReference type="RefSeq" id="WP_331704107.1">
    <property type="nucleotide sequence ID" value="NZ_JAZHBO010000002.1"/>
</dbReference>
<proteinExistence type="predicted"/>
<evidence type="ECO:0000313" key="1">
    <source>
        <dbReference type="EMBL" id="MEF2156279.1"/>
    </source>
</evidence>
<dbReference type="Pfam" id="PF13279">
    <property type="entry name" value="4HBT_2"/>
    <property type="match status" value="1"/>
</dbReference>
<sequence length="132" mass="14866">MSGELLLDTLLPIRWRDLDAFNHVNNSTYLTYLEESRLQWMLGVAGLSMDDRAVPVMVASQLNYRRPLLWPGSVRILLTAERIGQSSVTIAHQMVHPERQDELYCDGSVTVVWIDSATGQSVPLPQAVRDAM</sequence>